<dbReference type="SMART" id="SM00207">
    <property type="entry name" value="TNF"/>
    <property type="match status" value="1"/>
</dbReference>
<feature type="domain" description="THD" evidence="6">
    <location>
        <begin position="151"/>
        <end position="296"/>
    </location>
</feature>
<dbReference type="GO" id="GO:0005125">
    <property type="term" value="F:cytokine activity"/>
    <property type="evidence" value="ECO:0007669"/>
    <property type="project" value="UniProtKB-KW"/>
</dbReference>
<dbReference type="PROSITE" id="PS50049">
    <property type="entry name" value="THD_2"/>
    <property type="match status" value="1"/>
</dbReference>
<dbReference type="SUPFAM" id="SSF49842">
    <property type="entry name" value="TNF-like"/>
    <property type="match status" value="1"/>
</dbReference>
<accession>A0AAE0TIA1</accession>
<evidence type="ECO:0000256" key="4">
    <source>
        <dbReference type="ARBA" id="ARBA00023136"/>
    </source>
</evidence>
<evidence type="ECO:0000256" key="5">
    <source>
        <dbReference type="SAM" id="Phobius"/>
    </source>
</evidence>
<dbReference type="GO" id="GO:0006955">
    <property type="term" value="P:immune response"/>
    <property type="evidence" value="ECO:0007669"/>
    <property type="project" value="InterPro"/>
</dbReference>
<dbReference type="EMBL" id="JAEAOA010000026">
    <property type="protein sequence ID" value="KAK3610865.1"/>
    <property type="molecule type" value="Genomic_DNA"/>
</dbReference>
<feature type="transmembrane region" description="Helical" evidence="5">
    <location>
        <begin position="40"/>
        <end position="61"/>
    </location>
</feature>
<dbReference type="Pfam" id="PF00229">
    <property type="entry name" value="TNF"/>
    <property type="match status" value="1"/>
</dbReference>
<dbReference type="GO" id="GO:0016020">
    <property type="term" value="C:membrane"/>
    <property type="evidence" value="ECO:0007669"/>
    <property type="project" value="UniProtKB-SubCell"/>
</dbReference>
<dbReference type="GO" id="GO:0005615">
    <property type="term" value="C:extracellular space"/>
    <property type="evidence" value="ECO:0007669"/>
    <property type="project" value="UniProtKB-KW"/>
</dbReference>
<keyword evidence="3" id="KW-0202">Cytokine</keyword>
<comment type="subcellular location">
    <subcellularLocation>
        <location evidence="1">Membrane</location>
    </subcellularLocation>
</comment>
<dbReference type="Gene3D" id="2.60.120.40">
    <property type="match status" value="1"/>
</dbReference>
<dbReference type="PANTHER" id="PTHR11471">
    <property type="entry name" value="TUMOR NECROSIS FACTOR FAMILY MEMBER"/>
    <property type="match status" value="1"/>
</dbReference>
<dbReference type="PANTHER" id="PTHR11471:SF13">
    <property type="entry name" value="TNF FAMILY PROFILE DOMAIN-CONTAINING PROTEIN"/>
    <property type="match status" value="1"/>
</dbReference>
<sequence length="296" mass="33042">MKSSSHREHLLITSTSEHEKHFNVERKQVEVVTSPGKTQVLITALCISVICNVLAVVFLAYKEILLKSGAGAQTGHCASLEKNNVCLPCSSKEQFSLTSGETRDIKWVTLCSDEKLCCFESFELLSRLTQIFSLNHTAAQIQREGDTERRPAAHVYIDVNQLKNDTLAWSLGDGYNTAFLVNGVEMVKASLQVPEAGDYFVYSFITFKSPPSRVAVTPSPTFGHYVQRENSALPLTGKQLLLMNRKSRPEGDFSFQSSFLSAVLRLRRHDRISTGVSEINSIYMATMSNFMGLYRV</sequence>
<dbReference type="AlphaFoldDB" id="A0AAE0TIA1"/>
<reference evidence="7" key="2">
    <citation type="journal article" date="2021" name="Genome Biol. Evol.">
        <title>Developing a high-quality reference genome for a parasitic bivalve with doubly uniparental inheritance (Bivalvia: Unionida).</title>
        <authorList>
            <person name="Smith C.H."/>
        </authorList>
    </citation>
    <scope>NUCLEOTIDE SEQUENCE</scope>
    <source>
        <strain evidence="7">CHS0354</strain>
        <tissue evidence="7">Mantle</tissue>
    </source>
</reference>
<organism evidence="7 8">
    <name type="scientific">Potamilus streckersoni</name>
    <dbReference type="NCBI Taxonomy" id="2493646"/>
    <lineage>
        <taxon>Eukaryota</taxon>
        <taxon>Metazoa</taxon>
        <taxon>Spiralia</taxon>
        <taxon>Lophotrochozoa</taxon>
        <taxon>Mollusca</taxon>
        <taxon>Bivalvia</taxon>
        <taxon>Autobranchia</taxon>
        <taxon>Heteroconchia</taxon>
        <taxon>Palaeoheterodonta</taxon>
        <taxon>Unionida</taxon>
        <taxon>Unionoidea</taxon>
        <taxon>Unionidae</taxon>
        <taxon>Ambleminae</taxon>
        <taxon>Lampsilini</taxon>
        <taxon>Potamilus</taxon>
    </lineage>
</organism>
<evidence type="ECO:0000313" key="8">
    <source>
        <dbReference type="Proteomes" id="UP001195483"/>
    </source>
</evidence>
<protein>
    <recommendedName>
        <fullName evidence="6">THD domain-containing protein</fullName>
    </recommendedName>
</protein>
<evidence type="ECO:0000256" key="2">
    <source>
        <dbReference type="ARBA" id="ARBA00008670"/>
    </source>
</evidence>
<dbReference type="Proteomes" id="UP001195483">
    <property type="component" value="Unassembled WGS sequence"/>
</dbReference>
<proteinExistence type="inferred from homology"/>
<evidence type="ECO:0000256" key="3">
    <source>
        <dbReference type="ARBA" id="ARBA00022514"/>
    </source>
</evidence>
<evidence type="ECO:0000313" key="7">
    <source>
        <dbReference type="EMBL" id="KAK3610865.1"/>
    </source>
</evidence>
<evidence type="ECO:0000256" key="1">
    <source>
        <dbReference type="ARBA" id="ARBA00004370"/>
    </source>
</evidence>
<reference evidence="7" key="3">
    <citation type="submission" date="2023-05" db="EMBL/GenBank/DDBJ databases">
        <authorList>
            <person name="Smith C.H."/>
        </authorList>
    </citation>
    <scope>NUCLEOTIDE SEQUENCE</scope>
    <source>
        <strain evidence="7">CHS0354</strain>
        <tissue evidence="7">Mantle</tissue>
    </source>
</reference>
<name>A0AAE0TIA1_9BIVA</name>
<keyword evidence="5" id="KW-0812">Transmembrane</keyword>
<evidence type="ECO:0000259" key="6">
    <source>
        <dbReference type="PROSITE" id="PS50049"/>
    </source>
</evidence>
<comment type="similarity">
    <text evidence="2">Belongs to the tumor necrosis factor family.</text>
</comment>
<dbReference type="InterPro" id="IPR006052">
    <property type="entry name" value="TNF_dom"/>
</dbReference>
<dbReference type="InterPro" id="IPR008983">
    <property type="entry name" value="Tumour_necrosis_fac-like_dom"/>
</dbReference>
<keyword evidence="5" id="KW-1133">Transmembrane helix</keyword>
<gene>
    <name evidence="7" type="ORF">CHS0354_000023</name>
</gene>
<reference evidence="7" key="1">
    <citation type="journal article" date="2021" name="Genome Biol. Evol.">
        <title>A High-Quality Reference Genome for a Parasitic Bivalve with Doubly Uniparental Inheritance (Bivalvia: Unionida).</title>
        <authorList>
            <person name="Smith C.H."/>
        </authorList>
    </citation>
    <scope>NUCLEOTIDE SEQUENCE</scope>
    <source>
        <strain evidence="7">CHS0354</strain>
    </source>
</reference>
<keyword evidence="8" id="KW-1185">Reference proteome</keyword>
<dbReference type="GO" id="GO:0005164">
    <property type="term" value="F:tumor necrosis factor receptor binding"/>
    <property type="evidence" value="ECO:0007669"/>
    <property type="project" value="InterPro"/>
</dbReference>
<comment type="caution">
    <text evidence="7">The sequence shown here is derived from an EMBL/GenBank/DDBJ whole genome shotgun (WGS) entry which is preliminary data.</text>
</comment>
<keyword evidence="4 5" id="KW-0472">Membrane</keyword>